<dbReference type="Gene3D" id="3.10.105.10">
    <property type="entry name" value="Dipeptide-binding Protein, Domain 3"/>
    <property type="match status" value="1"/>
</dbReference>
<feature type="domain" description="Solute-binding protein family 5" evidence="6">
    <location>
        <begin position="77"/>
        <end position="518"/>
    </location>
</feature>
<evidence type="ECO:0000313" key="8">
    <source>
        <dbReference type="Proteomes" id="UP001228044"/>
    </source>
</evidence>
<dbReference type="EMBL" id="JAUHHC010000001">
    <property type="protein sequence ID" value="MDN3918983.1"/>
    <property type="molecule type" value="Genomic_DNA"/>
</dbReference>
<evidence type="ECO:0000313" key="7">
    <source>
        <dbReference type="EMBL" id="MDN3918983.1"/>
    </source>
</evidence>
<evidence type="ECO:0000256" key="2">
    <source>
        <dbReference type="ARBA" id="ARBA00005695"/>
    </source>
</evidence>
<proteinExistence type="inferred from homology"/>
<dbReference type="InterPro" id="IPR030678">
    <property type="entry name" value="Peptide/Ni-bd"/>
</dbReference>
<dbReference type="PIRSF" id="PIRSF002741">
    <property type="entry name" value="MppA"/>
    <property type="match status" value="1"/>
</dbReference>
<feature type="chain" id="PRO_5045408696" evidence="5">
    <location>
        <begin position="23"/>
        <end position="607"/>
    </location>
</feature>
<keyword evidence="3" id="KW-0813">Transport</keyword>
<name>A0ABT8DM37_9BURK</name>
<dbReference type="RefSeq" id="WP_290357307.1">
    <property type="nucleotide sequence ID" value="NZ_JAUHHC010000001.1"/>
</dbReference>
<dbReference type="InterPro" id="IPR039424">
    <property type="entry name" value="SBP_5"/>
</dbReference>
<evidence type="ECO:0000259" key="6">
    <source>
        <dbReference type="Pfam" id="PF00496"/>
    </source>
</evidence>
<evidence type="ECO:0000256" key="1">
    <source>
        <dbReference type="ARBA" id="ARBA00004196"/>
    </source>
</evidence>
<reference evidence="7 8" key="1">
    <citation type="submission" date="2023-06" db="EMBL/GenBank/DDBJ databases">
        <title>Pelomonas sp. PFR6 16S ribosomal RNA gene Genome sequencing and assembly.</title>
        <authorList>
            <person name="Woo H."/>
        </authorList>
    </citation>
    <scope>NUCLEOTIDE SEQUENCE [LARGE SCALE GENOMIC DNA]</scope>
    <source>
        <strain evidence="7 8">PFR6</strain>
    </source>
</reference>
<dbReference type="PANTHER" id="PTHR30290:SF10">
    <property type="entry name" value="PERIPLASMIC OLIGOPEPTIDE-BINDING PROTEIN-RELATED"/>
    <property type="match status" value="1"/>
</dbReference>
<evidence type="ECO:0000256" key="5">
    <source>
        <dbReference type="SAM" id="SignalP"/>
    </source>
</evidence>
<dbReference type="Proteomes" id="UP001228044">
    <property type="component" value="Unassembled WGS sequence"/>
</dbReference>
<organism evidence="7 8">
    <name type="scientific">Roseateles violae</name>
    <dbReference type="NCBI Taxonomy" id="3058042"/>
    <lineage>
        <taxon>Bacteria</taxon>
        <taxon>Pseudomonadati</taxon>
        <taxon>Pseudomonadota</taxon>
        <taxon>Betaproteobacteria</taxon>
        <taxon>Burkholderiales</taxon>
        <taxon>Sphaerotilaceae</taxon>
        <taxon>Roseateles</taxon>
    </lineage>
</organism>
<accession>A0ABT8DM37</accession>
<dbReference type="Pfam" id="PF00496">
    <property type="entry name" value="SBP_bac_5"/>
    <property type="match status" value="1"/>
</dbReference>
<comment type="subcellular location">
    <subcellularLocation>
        <location evidence="1">Cell envelope</location>
    </subcellularLocation>
</comment>
<dbReference type="InterPro" id="IPR000914">
    <property type="entry name" value="SBP_5_dom"/>
</dbReference>
<keyword evidence="4 5" id="KW-0732">Signal</keyword>
<dbReference type="SUPFAM" id="SSF53850">
    <property type="entry name" value="Periplasmic binding protein-like II"/>
    <property type="match status" value="1"/>
</dbReference>
<keyword evidence="8" id="KW-1185">Reference proteome</keyword>
<dbReference type="Gene3D" id="3.40.190.10">
    <property type="entry name" value="Periplasmic binding protein-like II"/>
    <property type="match status" value="1"/>
</dbReference>
<protein>
    <submittedName>
        <fullName evidence="7">ABC transporter substrate-binding protein</fullName>
    </submittedName>
</protein>
<comment type="caution">
    <text evidence="7">The sequence shown here is derived from an EMBL/GenBank/DDBJ whole genome shotgun (WGS) entry which is preliminary data.</text>
</comment>
<dbReference type="PANTHER" id="PTHR30290">
    <property type="entry name" value="PERIPLASMIC BINDING COMPONENT OF ABC TRANSPORTER"/>
    <property type="match status" value="1"/>
</dbReference>
<gene>
    <name evidence="7" type="ORF">QWJ38_01705</name>
</gene>
<sequence length="607" mass="68889">MRRLKTFVAALLCGLALTGAAAAPSSPAAQPKVFHYAFLIAETGFDPAQVSDLYSRVVTGHIFDALYKYDHLARPYKVKPNVAAGMPEVSEDFRVWMVKIQPGIYFAPDAAFKGARRELVAEDFVYALKRFFDPVTKSPAYSYFNDAGILGLDELRQQALKSKKPFDYDQPVEGLRALDRYTIQFRLKQPRPRFIYSLAGGDQYGAVAREVIEHYGQDHAMEHPVGSGPFMLTKWRRSSQMVLERNPNFRELFYDAEPNADDAQGQALLARFKSRRLPMVDRIEISIIEESQPRWLSFLNRQLDYISVPLEFSSVAAPKGRLAPNLAKQGIQMERVLNSDRTLYYFNMDDPLVGGDAPEKVALRRAIALGTDTQREVGSVRRGQAVIAQSLVAPGTWGYDPAFKSENGDYDLARARALLDMYGYVDKDGDGWREQPSGAPLLIEYASQPDALSRSFDELWKRNMDNLGLRLNIKAAKWPEQLKAARAGQLMIWQLGFTDSTPDVQPDLEILYGPTAGGQNLGRFRHKRFDEIYEEMQRLPDGPEREALLREAQKIITAYMPQKYLVHRILTDLTQPWVSGYRRPPFGNQFWQYIDVDMDLKKVKTGS</sequence>
<feature type="signal peptide" evidence="5">
    <location>
        <begin position="1"/>
        <end position="22"/>
    </location>
</feature>
<comment type="similarity">
    <text evidence="2">Belongs to the bacterial solute-binding protein 5 family.</text>
</comment>
<evidence type="ECO:0000256" key="4">
    <source>
        <dbReference type="ARBA" id="ARBA00022729"/>
    </source>
</evidence>
<evidence type="ECO:0000256" key="3">
    <source>
        <dbReference type="ARBA" id="ARBA00022448"/>
    </source>
</evidence>